<gene>
    <name evidence="1" type="ORF">SAMN05421507_11843</name>
</gene>
<evidence type="ECO:0000313" key="1">
    <source>
        <dbReference type="EMBL" id="SDP87781.1"/>
    </source>
</evidence>
<reference evidence="2" key="1">
    <citation type="submission" date="2016-10" db="EMBL/GenBank/DDBJ databases">
        <authorList>
            <person name="Varghese N."/>
            <person name="Submissions S."/>
        </authorList>
    </citation>
    <scope>NUCLEOTIDE SEQUENCE [LARGE SCALE GENOMIC DNA]</scope>
    <source>
        <strain evidence="2">CGMCC 4.6609</strain>
    </source>
</reference>
<dbReference type="AlphaFoldDB" id="A0A1H0WB71"/>
<organism evidence="1 2">
    <name type="scientific">Lentzea jiangxiensis</name>
    <dbReference type="NCBI Taxonomy" id="641025"/>
    <lineage>
        <taxon>Bacteria</taxon>
        <taxon>Bacillati</taxon>
        <taxon>Actinomycetota</taxon>
        <taxon>Actinomycetes</taxon>
        <taxon>Pseudonocardiales</taxon>
        <taxon>Pseudonocardiaceae</taxon>
        <taxon>Lentzea</taxon>
    </lineage>
</organism>
<dbReference type="EMBL" id="FNIX01000018">
    <property type="protein sequence ID" value="SDP87781.1"/>
    <property type="molecule type" value="Genomic_DNA"/>
</dbReference>
<dbReference type="Proteomes" id="UP000199691">
    <property type="component" value="Unassembled WGS sequence"/>
</dbReference>
<protein>
    <submittedName>
        <fullName evidence="1">Uncharacterized protein</fullName>
    </submittedName>
</protein>
<sequence length="55" mass="6320">MRDPEHVDPEQVLADQAVIDLPGRREYMKALLWDYRTNPTQYPSRPGGAPPDCPR</sequence>
<keyword evidence="2" id="KW-1185">Reference proteome</keyword>
<evidence type="ECO:0000313" key="2">
    <source>
        <dbReference type="Proteomes" id="UP000199691"/>
    </source>
</evidence>
<dbReference type="RefSeq" id="WP_245733962.1">
    <property type="nucleotide sequence ID" value="NZ_FNIX01000018.1"/>
</dbReference>
<dbReference type="STRING" id="641025.SAMN05421507_11843"/>
<accession>A0A1H0WB71</accession>
<name>A0A1H0WB71_9PSEU</name>
<proteinExistence type="predicted"/>